<dbReference type="EC" id="3.4.21.62" evidence="8"/>
<evidence type="ECO:0000256" key="2">
    <source>
        <dbReference type="ARBA" id="ARBA00022670"/>
    </source>
</evidence>
<dbReference type="SMART" id="SM00223">
    <property type="entry name" value="APPLE"/>
    <property type="match status" value="5"/>
</dbReference>
<feature type="active site" description="Charge relay system" evidence="9">
    <location>
        <position position="183"/>
    </location>
</feature>
<dbReference type="InterPro" id="IPR000209">
    <property type="entry name" value="Peptidase_S8/S53_dom"/>
</dbReference>
<feature type="active site" description="Charge relay system" evidence="9">
    <location>
        <position position="220"/>
    </location>
</feature>
<dbReference type="GO" id="GO:0004252">
    <property type="term" value="F:serine-type endopeptidase activity"/>
    <property type="evidence" value="ECO:0007669"/>
    <property type="project" value="UniProtKB-UniRule"/>
</dbReference>
<dbReference type="GO" id="GO:0006508">
    <property type="term" value="P:proteolysis"/>
    <property type="evidence" value="ECO:0007669"/>
    <property type="project" value="UniProtKB-KW"/>
</dbReference>
<feature type="signal peptide" evidence="10">
    <location>
        <begin position="1"/>
        <end position="18"/>
    </location>
</feature>
<dbReference type="Gene3D" id="3.50.4.10">
    <property type="entry name" value="Hepatocyte Growth Factor"/>
    <property type="match status" value="5"/>
</dbReference>
<keyword evidence="5 9" id="KW-0720">Serine protease</keyword>
<keyword evidence="3" id="KW-0677">Repeat</keyword>
<feature type="domain" description="Apple" evidence="11">
    <location>
        <begin position="479"/>
        <end position="549"/>
    </location>
</feature>
<dbReference type="PRINTS" id="PR00723">
    <property type="entry name" value="SUBTILISIN"/>
</dbReference>
<keyword evidence="14" id="KW-1185">Reference proteome</keyword>
<evidence type="ECO:0000256" key="6">
    <source>
        <dbReference type="ARBA" id="ARBA00023157"/>
    </source>
</evidence>
<evidence type="ECO:0000259" key="11">
    <source>
        <dbReference type="SMART" id="SM00223"/>
    </source>
</evidence>
<dbReference type="OrthoDB" id="61000at2759"/>
<feature type="domain" description="Apple" evidence="11">
    <location>
        <begin position="560"/>
        <end position="635"/>
    </location>
</feature>
<dbReference type="InterPro" id="IPR023828">
    <property type="entry name" value="Peptidase_S8_Ser-AS"/>
</dbReference>
<dbReference type="Proteomes" id="UP000332933">
    <property type="component" value="Unassembled WGS sequence"/>
</dbReference>
<dbReference type="EMBL" id="VJMH01005921">
    <property type="protein sequence ID" value="KAF0692222.1"/>
    <property type="molecule type" value="Genomic_DNA"/>
</dbReference>
<dbReference type="Pfam" id="PF00082">
    <property type="entry name" value="Peptidase_S8"/>
    <property type="match status" value="1"/>
</dbReference>
<dbReference type="SUPFAM" id="SSF57414">
    <property type="entry name" value="Hairpin loop containing domain-like"/>
    <property type="match status" value="1"/>
</dbReference>
<organism evidence="13 14">
    <name type="scientific">Aphanomyces stellatus</name>
    <dbReference type="NCBI Taxonomy" id="120398"/>
    <lineage>
        <taxon>Eukaryota</taxon>
        <taxon>Sar</taxon>
        <taxon>Stramenopiles</taxon>
        <taxon>Oomycota</taxon>
        <taxon>Saprolegniomycetes</taxon>
        <taxon>Saprolegniales</taxon>
        <taxon>Verrucalvaceae</taxon>
        <taxon>Aphanomyces</taxon>
    </lineage>
</organism>
<dbReference type="InterPro" id="IPR050131">
    <property type="entry name" value="Peptidase_S8_subtilisin-like"/>
</dbReference>
<evidence type="ECO:0000256" key="9">
    <source>
        <dbReference type="PROSITE-ProRule" id="PRU01240"/>
    </source>
</evidence>
<evidence type="ECO:0000256" key="5">
    <source>
        <dbReference type="ARBA" id="ARBA00022825"/>
    </source>
</evidence>
<evidence type="ECO:0000313" key="13">
    <source>
        <dbReference type="EMBL" id="VFT93445.1"/>
    </source>
</evidence>
<feature type="domain" description="Apple" evidence="11">
    <location>
        <begin position="638"/>
        <end position="706"/>
    </location>
</feature>
<evidence type="ECO:0000313" key="12">
    <source>
        <dbReference type="EMBL" id="KAF0692222.1"/>
    </source>
</evidence>
<dbReference type="PROSITE" id="PS00138">
    <property type="entry name" value="SUBTILASE_SER"/>
    <property type="match status" value="1"/>
</dbReference>
<dbReference type="SUPFAM" id="SSF52743">
    <property type="entry name" value="Subtilisin-like"/>
    <property type="match status" value="1"/>
</dbReference>
<dbReference type="AlphaFoldDB" id="A0A485L601"/>
<keyword evidence="2 9" id="KW-0645">Protease</keyword>
<evidence type="ECO:0000256" key="7">
    <source>
        <dbReference type="ARBA" id="ARBA00023529"/>
    </source>
</evidence>
<dbReference type="InterPro" id="IPR003609">
    <property type="entry name" value="Pan_app"/>
</dbReference>
<accession>A0A485L601</accession>
<feature type="chain" id="PRO_5033828829" description="subtilisin" evidence="10">
    <location>
        <begin position="19"/>
        <end position="844"/>
    </location>
</feature>
<evidence type="ECO:0000313" key="14">
    <source>
        <dbReference type="Proteomes" id="UP000332933"/>
    </source>
</evidence>
<feature type="active site" description="Charge relay system" evidence="9">
    <location>
        <position position="392"/>
    </location>
</feature>
<evidence type="ECO:0000256" key="3">
    <source>
        <dbReference type="ARBA" id="ARBA00022737"/>
    </source>
</evidence>
<reference evidence="12" key="2">
    <citation type="submission" date="2019-06" db="EMBL/GenBank/DDBJ databases">
        <title>Genomics analysis of Aphanomyces spp. identifies a new class of oomycete effector associated with host adaptation.</title>
        <authorList>
            <person name="Gaulin E."/>
        </authorList>
    </citation>
    <scope>NUCLEOTIDE SEQUENCE</scope>
    <source>
        <strain evidence="12">CBS 578.67</strain>
    </source>
</reference>
<keyword evidence="4 9" id="KW-0378">Hydrolase</keyword>
<dbReference type="PANTHER" id="PTHR43806">
    <property type="entry name" value="PEPTIDASE S8"/>
    <property type="match status" value="1"/>
</dbReference>
<protein>
    <recommendedName>
        <fullName evidence="8">subtilisin</fullName>
        <ecNumber evidence="8">3.4.21.62</ecNumber>
    </recommendedName>
</protein>
<dbReference type="Gene3D" id="3.40.50.200">
    <property type="entry name" value="Peptidase S8/S53 domain"/>
    <property type="match status" value="1"/>
</dbReference>
<dbReference type="PROSITE" id="PS51892">
    <property type="entry name" value="SUBTILASE"/>
    <property type="match status" value="1"/>
</dbReference>
<evidence type="ECO:0000256" key="8">
    <source>
        <dbReference type="ARBA" id="ARBA00023619"/>
    </source>
</evidence>
<dbReference type="GO" id="GO:0005576">
    <property type="term" value="C:extracellular region"/>
    <property type="evidence" value="ECO:0007669"/>
    <property type="project" value="InterPro"/>
</dbReference>
<dbReference type="Pfam" id="PF14295">
    <property type="entry name" value="PAN_4"/>
    <property type="match status" value="5"/>
</dbReference>
<gene>
    <name evidence="13" type="primary">Aste57867_16674</name>
    <name evidence="12" type="ORF">As57867_016617</name>
    <name evidence="13" type="ORF">ASTE57867_16674</name>
</gene>
<dbReference type="PANTHER" id="PTHR43806:SF67">
    <property type="entry name" value="EGF-LIKE DOMAIN-CONTAINING PROTEIN"/>
    <property type="match status" value="1"/>
</dbReference>
<evidence type="ECO:0000256" key="10">
    <source>
        <dbReference type="SAM" id="SignalP"/>
    </source>
</evidence>
<dbReference type="InterPro" id="IPR000177">
    <property type="entry name" value="Apple"/>
</dbReference>
<dbReference type="CDD" id="cd01100">
    <property type="entry name" value="APPLE_Factor_XI_like"/>
    <property type="match status" value="3"/>
</dbReference>
<sequence length="844" mass="89058">MVLFRYIALAAAASAATAKISVQVHRSLEVAPTTNVVVKFHCEDAIKNHHRRLQAGATRAETISSVVASLQDHTTSVQKDVLGLIATRPESTDAMAVRTTWIDCAMYIDNITPEMLKQVAAFPQVKSVREPIVVKLESFTTRTNETKVESAATANQWGVDMIQAPLAWAKGFKGQGIVVGSIDTGVRYTHDALKSNWRQDKGWFDPYASKAQTPVDVNGHGTHTVGTMVGTAQGMGVAPSAQWIACMGCDSGASCANEQLTKCAQWMLCPTDPDGSNPDCSKAPHVINNSWGGFYNGWFDEPIAAWRAAGIIPVFINHNDGYSGCATVRYPGSSPLVISAGSTNSGDAISYYSGLGPTDDGRVKPDVAAPGENVVSAASYDDTSLTTMSGTSMAGPHIAGAVALYLSANKGASYDQVYTALTNTVDTGSLTLPTKSCGGIPNNQYPNNVFGYGRLNAFKAVTTPPSTPRPTAAPPSTFCVRPSQDIDYPGFDVGQTNRNDHDDCCTDCQNTPDCNGYTFAWDSNNVGTCWLKNLPEFPTMSSKVGAQSSRLVRLAPPTACGKLEDNTDYAGNDLTSTSQAKPESCCGDCQNTPDCQVFVWTNANGGTCWLKSAKGNKQTLVGAKAGSVPTNTKPCGPLEDNTDYAGNDLSSTTQAKPESCCADCQNTPKCKVFVWSNFNGGTCWLKTAKGAKKTVMGAKAGSIGSSDNQACGAVESNVDYVDQDVAEAPGAASSDCCTACQANAACNAYSWFNGVCYLKSGRGSTEAKTGVQSARVNKCSALEKDVDYVGNDLSSVDGAVEDCCAFCRQTDGCGAFSWTNGVCYLKSKKGTTKSNPEVVSSSIN</sequence>
<keyword evidence="6" id="KW-1015">Disulfide bond</keyword>
<dbReference type="InterPro" id="IPR036852">
    <property type="entry name" value="Peptidase_S8/S53_dom_sf"/>
</dbReference>
<dbReference type="EMBL" id="CAADRA010005942">
    <property type="protein sequence ID" value="VFT93445.1"/>
    <property type="molecule type" value="Genomic_DNA"/>
</dbReference>
<evidence type="ECO:0000256" key="4">
    <source>
        <dbReference type="ARBA" id="ARBA00022801"/>
    </source>
</evidence>
<comment type="similarity">
    <text evidence="1 9">Belongs to the peptidase S8 family.</text>
</comment>
<reference evidence="13 14" key="1">
    <citation type="submission" date="2019-03" db="EMBL/GenBank/DDBJ databases">
        <authorList>
            <person name="Gaulin E."/>
            <person name="Dumas B."/>
        </authorList>
    </citation>
    <scope>NUCLEOTIDE SEQUENCE [LARGE SCALE GENOMIC DNA]</scope>
    <source>
        <strain evidence="13">CBS 568.67</strain>
    </source>
</reference>
<evidence type="ECO:0000256" key="1">
    <source>
        <dbReference type="ARBA" id="ARBA00011073"/>
    </source>
</evidence>
<dbReference type="InterPro" id="IPR015500">
    <property type="entry name" value="Peptidase_S8_subtilisin-rel"/>
</dbReference>
<name>A0A485L601_9STRA</name>
<feature type="domain" description="Apple" evidence="11">
    <location>
        <begin position="782"/>
        <end position="837"/>
    </location>
</feature>
<keyword evidence="10" id="KW-0732">Signal</keyword>
<feature type="domain" description="Apple" evidence="11">
    <location>
        <begin position="714"/>
        <end position="779"/>
    </location>
</feature>
<comment type="catalytic activity">
    <reaction evidence="7">
        <text>Hydrolysis of proteins with broad specificity for peptide bonds, and a preference for a large uncharged residue in P1. Hydrolyzes peptide amides.</text>
        <dbReference type="EC" id="3.4.21.62"/>
    </reaction>
</comment>
<proteinExistence type="inferred from homology"/>